<dbReference type="Proteomes" id="UP000078368">
    <property type="component" value="Unassembled WGS sequence"/>
</dbReference>
<feature type="transmembrane region" description="Helical" evidence="7">
    <location>
        <begin position="6"/>
        <end position="30"/>
    </location>
</feature>
<dbReference type="AlphaFoldDB" id="A0A179B4C0"/>
<keyword evidence="6 7" id="KW-0472">Membrane</keyword>
<comment type="caution">
    <text evidence="9">The sequence shown here is derived from an EMBL/GenBank/DDBJ whole genome shotgun (WGS) entry which is preliminary data.</text>
</comment>
<feature type="transmembrane region" description="Helical" evidence="7">
    <location>
        <begin position="37"/>
        <end position="54"/>
    </location>
</feature>
<feature type="domain" description="Glycine transporter" evidence="8">
    <location>
        <begin position="99"/>
        <end position="173"/>
    </location>
</feature>
<organism evidence="9 10">
    <name type="scientific">Peptidiphaga gingivicola</name>
    <dbReference type="NCBI Taxonomy" id="2741497"/>
    <lineage>
        <taxon>Bacteria</taxon>
        <taxon>Bacillati</taxon>
        <taxon>Actinomycetota</taxon>
        <taxon>Actinomycetes</taxon>
        <taxon>Actinomycetales</taxon>
        <taxon>Actinomycetaceae</taxon>
        <taxon>Peptidiphaga</taxon>
    </lineage>
</organism>
<gene>
    <name evidence="9" type="ORF">A4H34_02540</name>
</gene>
<reference evidence="9 10" key="1">
    <citation type="submission" date="2016-04" db="EMBL/GenBank/DDBJ databases">
        <title>Peptidophaga gingivicola gen. nov., sp. nov., isolated from human subgingival plaque.</title>
        <authorList>
            <person name="Beall C.J."/>
            <person name="Mokrzan E.M."/>
            <person name="Griffen A.L."/>
            <person name="Leys E.J."/>
        </authorList>
    </citation>
    <scope>NUCLEOTIDE SEQUENCE [LARGE SCALE GENOMIC DNA]</scope>
    <source>
        <strain evidence="9 10">BA112</strain>
    </source>
</reference>
<sequence>MSVAQIFTHAFTFFDVFGVVLAGVLGGMVAREERFDLVGFVALAVMVALGGGMLRDALLQKGPPVALTNPFYIGGAFLGALIAFAMRMTGKWWNRFFIVADAFVVSTWAATGAIKTLEAGYGVGPAMLLGVITGVGGGMFRDIAVGRTPAIFGGNTLYATGALVATWPAIVLWSLHKPFLALVSGMAVGGLLCVAARRFKWKLPVNNDYSLTQRVRVSFEEYARAKAVERTMRLDKAQREKVRLDKRRGEKWRREKTMTSRRRRLRRRRILDE</sequence>
<dbReference type="EMBL" id="LVZK01000001">
    <property type="protein sequence ID" value="OAP86073.1"/>
    <property type="molecule type" value="Genomic_DNA"/>
</dbReference>
<proteinExistence type="inferred from homology"/>
<keyword evidence="4 7" id="KW-0812">Transmembrane</keyword>
<dbReference type="GO" id="GO:0005886">
    <property type="term" value="C:plasma membrane"/>
    <property type="evidence" value="ECO:0007669"/>
    <property type="project" value="UniProtKB-SubCell"/>
</dbReference>
<accession>A0A179B4C0</accession>
<feature type="transmembrane region" description="Helical" evidence="7">
    <location>
        <begin position="152"/>
        <end position="173"/>
    </location>
</feature>
<name>A0A179B4C0_9ACTO</name>
<dbReference type="PANTHER" id="PTHR30506:SF3">
    <property type="entry name" value="UPF0126 INNER MEMBRANE PROTEIN YADS-RELATED"/>
    <property type="match status" value="1"/>
</dbReference>
<dbReference type="STRING" id="1823756.A4H34_02540"/>
<feature type="transmembrane region" description="Helical" evidence="7">
    <location>
        <begin position="66"/>
        <end position="84"/>
    </location>
</feature>
<evidence type="ECO:0000256" key="4">
    <source>
        <dbReference type="ARBA" id="ARBA00022692"/>
    </source>
</evidence>
<dbReference type="Pfam" id="PF03458">
    <property type="entry name" value="Gly_transporter"/>
    <property type="match status" value="2"/>
</dbReference>
<feature type="domain" description="Glycine transporter" evidence="8">
    <location>
        <begin position="13"/>
        <end position="86"/>
    </location>
</feature>
<evidence type="ECO:0000256" key="7">
    <source>
        <dbReference type="SAM" id="Phobius"/>
    </source>
</evidence>
<evidence type="ECO:0000313" key="10">
    <source>
        <dbReference type="Proteomes" id="UP000078368"/>
    </source>
</evidence>
<feature type="transmembrane region" description="Helical" evidence="7">
    <location>
        <begin position="96"/>
        <end position="114"/>
    </location>
</feature>
<keyword evidence="10" id="KW-1185">Reference proteome</keyword>
<dbReference type="InterPro" id="IPR005115">
    <property type="entry name" value="Gly_transporter"/>
</dbReference>
<comment type="similarity">
    <text evidence="2">Belongs to the UPF0126 family.</text>
</comment>
<comment type="subcellular location">
    <subcellularLocation>
        <location evidence="1">Cell membrane</location>
        <topology evidence="1">Multi-pass membrane protein</topology>
    </subcellularLocation>
</comment>
<feature type="transmembrane region" description="Helical" evidence="7">
    <location>
        <begin position="120"/>
        <end position="140"/>
    </location>
</feature>
<evidence type="ECO:0000256" key="3">
    <source>
        <dbReference type="ARBA" id="ARBA00022475"/>
    </source>
</evidence>
<dbReference type="RefSeq" id="WP_064230967.1">
    <property type="nucleotide sequence ID" value="NZ_LVZK01000001.1"/>
</dbReference>
<evidence type="ECO:0000256" key="2">
    <source>
        <dbReference type="ARBA" id="ARBA00008193"/>
    </source>
</evidence>
<evidence type="ECO:0000256" key="5">
    <source>
        <dbReference type="ARBA" id="ARBA00022989"/>
    </source>
</evidence>
<feature type="transmembrane region" description="Helical" evidence="7">
    <location>
        <begin position="179"/>
        <end position="196"/>
    </location>
</feature>
<evidence type="ECO:0000256" key="1">
    <source>
        <dbReference type="ARBA" id="ARBA00004651"/>
    </source>
</evidence>
<dbReference type="OrthoDB" id="9791874at2"/>
<evidence type="ECO:0000259" key="8">
    <source>
        <dbReference type="Pfam" id="PF03458"/>
    </source>
</evidence>
<evidence type="ECO:0000256" key="6">
    <source>
        <dbReference type="ARBA" id="ARBA00023136"/>
    </source>
</evidence>
<evidence type="ECO:0000313" key="9">
    <source>
        <dbReference type="EMBL" id="OAP86073.1"/>
    </source>
</evidence>
<keyword evidence="5 7" id="KW-1133">Transmembrane helix</keyword>
<protein>
    <recommendedName>
        <fullName evidence="8">Glycine transporter domain-containing protein</fullName>
    </recommendedName>
</protein>
<keyword evidence="3" id="KW-1003">Cell membrane</keyword>
<dbReference type="PANTHER" id="PTHR30506">
    <property type="entry name" value="INNER MEMBRANE PROTEIN"/>
    <property type="match status" value="1"/>
</dbReference>